<accession>A0A1F6WMY0</accession>
<reference evidence="17 18" key="1">
    <citation type="journal article" date="2016" name="Nat. Commun.">
        <title>Thousands of microbial genomes shed light on interconnected biogeochemical processes in an aquifer system.</title>
        <authorList>
            <person name="Anantharaman K."/>
            <person name="Brown C.T."/>
            <person name="Hug L.A."/>
            <person name="Sharon I."/>
            <person name="Castelle C.J."/>
            <person name="Probst A.J."/>
            <person name="Thomas B.C."/>
            <person name="Singh A."/>
            <person name="Wilkins M.J."/>
            <person name="Karaoz U."/>
            <person name="Brodie E.L."/>
            <person name="Williams K.H."/>
            <person name="Hubbard S.S."/>
            <person name="Banfield J.F."/>
        </authorList>
    </citation>
    <scope>NUCLEOTIDE SEQUENCE [LARGE SCALE GENOMIC DNA]</scope>
</reference>
<dbReference type="InterPro" id="IPR036266">
    <property type="entry name" value="SecA_Wing/Scaffold_sf"/>
</dbReference>
<dbReference type="GO" id="GO:0065002">
    <property type="term" value="P:intracellular protein transmembrane transport"/>
    <property type="evidence" value="ECO:0007669"/>
    <property type="project" value="UniProtKB-UniRule"/>
</dbReference>
<dbReference type="EMBL" id="MFUQ01000021">
    <property type="protein sequence ID" value="OGI83237.1"/>
    <property type="molecule type" value="Genomic_DNA"/>
</dbReference>
<dbReference type="InterPro" id="IPR014018">
    <property type="entry name" value="SecA_motor_DEAD"/>
</dbReference>
<dbReference type="Pfam" id="PF01043">
    <property type="entry name" value="SecA_PP_bind"/>
    <property type="match status" value="1"/>
</dbReference>
<dbReference type="NCBIfam" id="TIGR00963">
    <property type="entry name" value="secA"/>
    <property type="match status" value="1"/>
</dbReference>
<dbReference type="EC" id="7.4.2.8" evidence="12"/>
<dbReference type="InterPro" id="IPR011115">
    <property type="entry name" value="SecA_DEAD"/>
</dbReference>
<dbReference type="PROSITE" id="PS51196">
    <property type="entry name" value="SECA_MOTOR_DEAD"/>
    <property type="match status" value="1"/>
</dbReference>
<evidence type="ECO:0000256" key="13">
    <source>
        <dbReference type="RuleBase" id="RU003874"/>
    </source>
</evidence>
<dbReference type="Pfam" id="PF07516">
    <property type="entry name" value="SecA_SW"/>
    <property type="match status" value="2"/>
</dbReference>
<dbReference type="SMART" id="SM00957">
    <property type="entry name" value="SecA_DEAD"/>
    <property type="match status" value="1"/>
</dbReference>
<dbReference type="GO" id="GO:0008564">
    <property type="term" value="F:protein-exporting ATPase activity"/>
    <property type="evidence" value="ECO:0007669"/>
    <property type="project" value="UniProtKB-EC"/>
</dbReference>
<feature type="domain" description="Helicase ATP-binding" evidence="14">
    <location>
        <begin position="87"/>
        <end position="275"/>
    </location>
</feature>
<feature type="binding site" evidence="12">
    <location>
        <begin position="103"/>
        <end position="107"/>
    </location>
    <ligand>
        <name>ATP</name>
        <dbReference type="ChEBI" id="CHEBI:30616"/>
    </ligand>
</feature>
<dbReference type="Proteomes" id="UP000179448">
    <property type="component" value="Unassembled WGS sequence"/>
</dbReference>
<dbReference type="Pfam" id="PF07517">
    <property type="entry name" value="SecA_DEAD"/>
    <property type="match status" value="1"/>
</dbReference>
<dbReference type="PROSITE" id="PS51192">
    <property type="entry name" value="HELICASE_ATP_BIND_1"/>
    <property type="match status" value="1"/>
</dbReference>
<dbReference type="InterPro" id="IPR044722">
    <property type="entry name" value="SecA_SF2_C"/>
</dbReference>
<evidence type="ECO:0000256" key="4">
    <source>
        <dbReference type="ARBA" id="ARBA00022475"/>
    </source>
</evidence>
<evidence type="ECO:0000256" key="1">
    <source>
        <dbReference type="ARBA" id="ARBA00004170"/>
    </source>
</evidence>
<dbReference type="InterPro" id="IPR011116">
    <property type="entry name" value="SecA_Wing/Scaffold"/>
</dbReference>
<evidence type="ECO:0000256" key="9">
    <source>
        <dbReference type="ARBA" id="ARBA00022967"/>
    </source>
</evidence>
<dbReference type="CDD" id="cd18803">
    <property type="entry name" value="SF2_C_secA"/>
    <property type="match status" value="1"/>
</dbReference>
<dbReference type="GO" id="GO:0006605">
    <property type="term" value="P:protein targeting"/>
    <property type="evidence" value="ECO:0007669"/>
    <property type="project" value="UniProtKB-UniRule"/>
</dbReference>
<evidence type="ECO:0000256" key="2">
    <source>
        <dbReference type="ARBA" id="ARBA00007650"/>
    </source>
</evidence>
<comment type="caution">
    <text evidence="17">The sequence shown here is derived from an EMBL/GenBank/DDBJ whole genome shotgun (WGS) entry which is preliminary data.</text>
</comment>
<dbReference type="NCBIfam" id="NF009538">
    <property type="entry name" value="PRK12904.1"/>
    <property type="match status" value="1"/>
</dbReference>
<evidence type="ECO:0000313" key="18">
    <source>
        <dbReference type="Proteomes" id="UP000179448"/>
    </source>
</evidence>
<dbReference type="Gene3D" id="3.90.1440.10">
    <property type="entry name" value="SecA, preprotein cross-linking domain"/>
    <property type="match status" value="1"/>
</dbReference>
<keyword evidence="6 12" id="KW-0547">Nucleotide-binding</keyword>
<dbReference type="PRINTS" id="PR00906">
    <property type="entry name" value="SECA"/>
</dbReference>
<dbReference type="InterPro" id="IPR001650">
    <property type="entry name" value="Helicase_C-like"/>
</dbReference>
<evidence type="ECO:0000256" key="8">
    <source>
        <dbReference type="ARBA" id="ARBA00022927"/>
    </source>
</evidence>
<evidence type="ECO:0000256" key="12">
    <source>
        <dbReference type="HAMAP-Rule" id="MF_01382"/>
    </source>
</evidence>
<evidence type="ECO:0000256" key="11">
    <source>
        <dbReference type="ARBA" id="ARBA00023136"/>
    </source>
</evidence>
<feature type="domain" description="Helicase C-terminal" evidence="15">
    <location>
        <begin position="443"/>
        <end position="624"/>
    </location>
</feature>
<dbReference type="InterPro" id="IPR020937">
    <property type="entry name" value="SecA_CS"/>
</dbReference>
<dbReference type="InterPro" id="IPR011130">
    <property type="entry name" value="SecA_preprotein_X-link_dom"/>
</dbReference>
<evidence type="ECO:0000256" key="10">
    <source>
        <dbReference type="ARBA" id="ARBA00023010"/>
    </source>
</evidence>
<dbReference type="InterPro" id="IPR027417">
    <property type="entry name" value="P-loop_NTPase"/>
</dbReference>
<dbReference type="GO" id="GO:0005524">
    <property type="term" value="F:ATP binding"/>
    <property type="evidence" value="ECO:0007669"/>
    <property type="project" value="UniProtKB-UniRule"/>
</dbReference>
<keyword evidence="8 12" id="KW-0653">Protein transport</keyword>
<dbReference type="Gene3D" id="1.10.3060.10">
    <property type="entry name" value="Helical scaffold and wing domains of SecA"/>
    <property type="match status" value="1"/>
</dbReference>
<evidence type="ECO:0000313" key="17">
    <source>
        <dbReference type="EMBL" id="OGI83237.1"/>
    </source>
</evidence>
<dbReference type="CDD" id="cd17928">
    <property type="entry name" value="DEXDc_SecA"/>
    <property type="match status" value="1"/>
</dbReference>
<evidence type="ECO:0000256" key="5">
    <source>
        <dbReference type="ARBA" id="ARBA00022490"/>
    </source>
</evidence>
<dbReference type="SMART" id="SM00958">
    <property type="entry name" value="SecA_PP_bind"/>
    <property type="match status" value="1"/>
</dbReference>
<comment type="function">
    <text evidence="12">Part of the Sec protein translocase complex. Interacts with the SecYEG preprotein conducting channel. Has a central role in coupling the hydrolysis of ATP to the transfer of proteins into and across the cell membrane, serving as an ATP-driven molecular motor driving the stepwise translocation of polypeptide chains across the membrane.</text>
</comment>
<dbReference type="FunFam" id="3.90.1440.10:FF:000002">
    <property type="entry name" value="Protein translocase subunit SecA"/>
    <property type="match status" value="1"/>
</dbReference>
<dbReference type="GO" id="GO:0031522">
    <property type="term" value="C:cell envelope Sec protein transport complex"/>
    <property type="evidence" value="ECO:0007669"/>
    <property type="project" value="TreeGrafter"/>
</dbReference>
<gene>
    <name evidence="12" type="primary">secA</name>
    <name evidence="17" type="ORF">A2997_00130</name>
</gene>
<evidence type="ECO:0000256" key="6">
    <source>
        <dbReference type="ARBA" id="ARBA00022741"/>
    </source>
</evidence>
<dbReference type="FunFam" id="3.40.50.300:FF:000429">
    <property type="entry name" value="Preprotein translocase subunit SecA"/>
    <property type="match status" value="1"/>
</dbReference>
<dbReference type="SUPFAM" id="SSF81767">
    <property type="entry name" value="Pre-protein crosslinking domain of SecA"/>
    <property type="match status" value="1"/>
</dbReference>
<protein>
    <recommendedName>
        <fullName evidence="12 13">Protein translocase subunit SecA</fullName>
        <ecNumber evidence="12">7.4.2.8</ecNumber>
    </recommendedName>
</protein>
<feature type="domain" description="SecA family profile" evidence="16">
    <location>
        <begin position="1"/>
        <end position="608"/>
    </location>
</feature>
<dbReference type="PROSITE" id="PS51194">
    <property type="entry name" value="HELICASE_CTER"/>
    <property type="match status" value="1"/>
</dbReference>
<keyword evidence="9 12" id="KW-1278">Translocase</keyword>
<evidence type="ECO:0000256" key="7">
    <source>
        <dbReference type="ARBA" id="ARBA00022840"/>
    </source>
</evidence>
<dbReference type="SUPFAM" id="SSF52540">
    <property type="entry name" value="P-loop containing nucleoside triphosphate hydrolases"/>
    <property type="match status" value="2"/>
</dbReference>
<dbReference type="PANTHER" id="PTHR30612:SF0">
    <property type="entry name" value="CHLOROPLAST PROTEIN-TRANSPORTING ATPASE"/>
    <property type="match status" value="1"/>
</dbReference>
<comment type="subunit">
    <text evidence="12">Monomer and homodimer. Part of the essential Sec protein translocation apparatus which comprises SecA, SecYEG and auxiliary proteins SecDF. Other proteins may also be involved.</text>
</comment>
<proteinExistence type="inferred from homology"/>
<comment type="catalytic activity">
    <reaction evidence="12">
        <text>ATP + H2O + cellular proteinSide 1 = ADP + phosphate + cellular proteinSide 2.</text>
        <dbReference type="EC" id="7.4.2.8"/>
    </reaction>
</comment>
<keyword evidence="4 12" id="KW-1003">Cell membrane</keyword>
<dbReference type="InterPro" id="IPR036670">
    <property type="entry name" value="SecA_X-link_sf"/>
</dbReference>
<dbReference type="AlphaFoldDB" id="A0A1F6WMY0"/>
<dbReference type="HAMAP" id="MF_01382">
    <property type="entry name" value="SecA"/>
    <property type="match status" value="1"/>
</dbReference>
<dbReference type="InterPro" id="IPR014001">
    <property type="entry name" value="Helicase_ATP-bd"/>
</dbReference>
<dbReference type="GO" id="GO:0005829">
    <property type="term" value="C:cytosol"/>
    <property type="evidence" value="ECO:0007669"/>
    <property type="project" value="TreeGrafter"/>
</dbReference>
<comment type="subcellular location">
    <subcellularLocation>
        <location evidence="12">Cell membrane</location>
        <topology evidence="12">Peripheral membrane protein</topology>
        <orientation evidence="12">Cytoplasmic side</orientation>
    </subcellularLocation>
    <subcellularLocation>
        <location evidence="12">Cytoplasm</location>
    </subcellularLocation>
    <subcellularLocation>
        <location evidence="1">Membrane</location>
        <topology evidence="1">Peripheral membrane protein</topology>
    </subcellularLocation>
    <text evidence="12">Distribution is 50-50.</text>
</comment>
<comment type="similarity">
    <text evidence="2 12 13">Belongs to the SecA family.</text>
</comment>
<dbReference type="Gene3D" id="3.40.50.300">
    <property type="entry name" value="P-loop containing nucleotide triphosphate hydrolases"/>
    <property type="match status" value="3"/>
</dbReference>
<keyword evidence="5 12" id="KW-0963">Cytoplasm</keyword>
<dbReference type="GO" id="GO:0005886">
    <property type="term" value="C:plasma membrane"/>
    <property type="evidence" value="ECO:0007669"/>
    <property type="project" value="UniProtKB-SubCell"/>
</dbReference>
<keyword evidence="7 12" id="KW-0067">ATP-binding</keyword>
<dbReference type="GO" id="GO:0017038">
    <property type="term" value="P:protein import"/>
    <property type="evidence" value="ECO:0007669"/>
    <property type="project" value="InterPro"/>
</dbReference>
<dbReference type="Pfam" id="PF21090">
    <property type="entry name" value="P-loop_SecA"/>
    <property type="match status" value="2"/>
</dbReference>
<evidence type="ECO:0000259" key="14">
    <source>
        <dbReference type="PROSITE" id="PS51192"/>
    </source>
</evidence>
<evidence type="ECO:0000259" key="16">
    <source>
        <dbReference type="PROSITE" id="PS51196"/>
    </source>
</evidence>
<feature type="binding site" evidence="12">
    <location>
        <position position="85"/>
    </location>
    <ligand>
        <name>ATP</name>
        <dbReference type="ChEBI" id="CHEBI:30616"/>
    </ligand>
</feature>
<dbReference type="STRING" id="1801766.A2997_00130"/>
<dbReference type="GO" id="GO:0043952">
    <property type="term" value="P:protein transport by the Sec complex"/>
    <property type="evidence" value="ECO:0007669"/>
    <property type="project" value="TreeGrafter"/>
</dbReference>
<dbReference type="PANTHER" id="PTHR30612">
    <property type="entry name" value="SECA INNER MEMBRANE COMPONENT OF SEC PROTEIN SECRETION SYSTEM"/>
    <property type="match status" value="1"/>
</dbReference>
<dbReference type="InterPro" id="IPR000185">
    <property type="entry name" value="SecA"/>
</dbReference>
<evidence type="ECO:0000259" key="15">
    <source>
        <dbReference type="PROSITE" id="PS51194"/>
    </source>
</evidence>
<organism evidence="17 18">
    <name type="scientific">Candidatus Nomurabacteria bacterium RIFCSPLOWO2_01_FULL_36_10b</name>
    <dbReference type="NCBI Taxonomy" id="1801766"/>
    <lineage>
        <taxon>Bacteria</taxon>
        <taxon>Candidatus Nomuraibacteriota</taxon>
    </lineage>
</organism>
<dbReference type="SUPFAM" id="SSF81886">
    <property type="entry name" value="Helical scaffold and wing domains of SecA"/>
    <property type="match status" value="1"/>
</dbReference>
<keyword evidence="11 12" id="KW-0472">Membrane</keyword>
<sequence length="820" mass="93764">MKLWTKMFGDTSSRFIKSIQHLVTRVNEFEPATQKLSDADFPLKTESFKERLSNGESLDDILPEAFALVREASVRTLKQRHYDVQIMGGIVLHSGKIAEMRTGEGKTLVATLPVYLNALTGHGVHIVTVNDYLARRDVQWMGQIYSFLGLTSAVINDQNTSYIYDTGHQNIDAERDELGSFKVFHEFLRPCTRKEAYDADITYGTNSQFGFDYLRDNTQRNRDALVQREHAYVIVDEIDSILIDEARVPLILSTMSADAEDLYRTFATVASQMNEIYDYTIDEKYHAVQITDSGINKAEQALGIKNLYTAENIKLVHHLETAVRAKALNIRDRDYVVKDGQVVIVDPFTGRMQDGRRWSDGIHQAVEAKEGLQIKQETRTMASITYQNYFKFYDKLSGMTGTAITSEEEFRKVYGLDVIEIPTNRPMVRIDNVDFIYQNEDGKFKAIAHKVKELQGKGQPVLVGTVSVEKNELLSKYFTSEGVRHTVLNAKNHESEGEIIAQAGKKGSVTVATNMAGRGVDIKLGGIPYSVETEVEVKKLGGLCVIGTERHEARRIDNQLRGRSGRQGDPGETQFYVSLDDPLMRVFGSDRMKNIVQSLGMPEDVPIQNSFISGQLEKAQEKIEGLNFDARKHILEYDDVLSYHRTLIYKRRRKILFGDMEYLTSIYDNLIQDDHEASKIIPERRAVLGEEKFWIIFKEISLQSLDRLWMEHLEVMDQTRQSVNLRAYGQREPIVEYKRESLRLFQELERTFILEITHIIKHIDVDAILNPEKYEQITIATPVSQQEDSDTVVITKGVETKEVKRKKLNPWIEAGWTVRE</sequence>
<keyword evidence="3 12" id="KW-0813">Transport</keyword>
<dbReference type="PROSITE" id="PS01312">
    <property type="entry name" value="SECA"/>
    <property type="match status" value="1"/>
</dbReference>
<feature type="binding site" evidence="12">
    <location>
        <position position="521"/>
    </location>
    <ligand>
        <name>ATP</name>
        <dbReference type="ChEBI" id="CHEBI:30616"/>
    </ligand>
</feature>
<evidence type="ECO:0000256" key="3">
    <source>
        <dbReference type="ARBA" id="ARBA00022448"/>
    </source>
</evidence>
<name>A0A1F6WMY0_9BACT</name>
<keyword evidence="10 12" id="KW-0811">Translocation</keyword>